<dbReference type="InterPro" id="IPR030923">
    <property type="entry name" value="LptG"/>
</dbReference>
<comment type="caution">
    <text evidence="10">The sequence shown here is derived from an EMBL/GenBank/DDBJ whole genome shotgun (WGS) entry which is preliminary data.</text>
</comment>
<sequence length="354" mass="38030">MRRLSRHLVSHIAGFSAIIGLALVAIYTFISFVSDIDQTGQGEFGIAQLLYYTLMMIPTGLYTLMPVIALLGTLMGLGALAAQNEVTAMRAAGMTVMQLGLATLMAGVLLGGLDIVLGDVLAPAGTQAARSFRSETRDGVPAGLVARPLWLRDGQSVVHIGTLKSERQIENVEVYELGDDLSLQSALHADRGEFVDGHWHLSGITRTRFETDRTLAEKLPSLDVDGHLSPEVLRLFVLEADSLTTPGLVRLIRYLERNGLDASAYRLSLWRKLVAPLTVVAMMLFAVPFILGSQRGGGAGQRLLVGILVGLVFYVVNEVTASMGQIYDWPPLLAAGSPTAALAGLAILRLRRAS</sequence>
<evidence type="ECO:0000256" key="4">
    <source>
        <dbReference type="ARBA" id="ARBA00022475"/>
    </source>
</evidence>
<evidence type="ECO:0000313" key="11">
    <source>
        <dbReference type="Proteomes" id="UP000472676"/>
    </source>
</evidence>
<comment type="subunit">
    <text evidence="8">Component of the lipopolysaccharide transport and assembly complex. The LptBFG transporter is composed of two ATP-binding proteins (LptB) and two transmembrane proteins (LptF and LptG).</text>
</comment>
<organism evidence="10 11">
    <name type="scientific">Solimonas terrae</name>
    <dbReference type="NCBI Taxonomy" id="1396819"/>
    <lineage>
        <taxon>Bacteria</taxon>
        <taxon>Pseudomonadati</taxon>
        <taxon>Pseudomonadota</taxon>
        <taxon>Gammaproteobacteria</taxon>
        <taxon>Nevskiales</taxon>
        <taxon>Nevskiaceae</taxon>
        <taxon>Solimonas</taxon>
    </lineage>
</organism>
<evidence type="ECO:0000256" key="5">
    <source>
        <dbReference type="ARBA" id="ARBA00022692"/>
    </source>
</evidence>
<dbReference type="PANTHER" id="PTHR33529:SF2">
    <property type="entry name" value="LIPOPOLYSACCHARIDE EXPORT SYSTEM PERMEASE PROTEIN LPTG"/>
    <property type="match status" value="1"/>
</dbReference>
<keyword evidence="4" id="KW-1003">Cell membrane</keyword>
<feature type="transmembrane region" description="Helical" evidence="9">
    <location>
        <begin position="92"/>
        <end position="113"/>
    </location>
</feature>
<evidence type="ECO:0000256" key="8">
    <source>
        <dbReference type="ARBA" id="ARBA00026081"/>
    </source>
</evidence>
<gene>
    <name evidence="10" type="primary">lptG</name>
    <name evidence="10" type="ORF">G7Y85_02480</name>
</gene>
<protein>
    <submittedName>
        <fullName evidence="10">LPS export ABC transporter permease LptG</fullName>
    </submittedName>
</protein>
<evidence type="ECO:0000256" key="6">
    <source>
        <dbReference type="ARBA" id="ARBA00022989"/>
    </source>
</evidence>
<dbReference type="Pfam" id="PF03739">
    <property type="entry name" value="LptF_LptG"/>
    <property type="match status" value="1"/>
</dbReference>
<dbReference type="GO" id="GO:0055085">
    <property type="term" value="P:transmembrane transport"/>
    <property type="evidence" value="ECO:0007669"/>
    <property type="project" value="InterPro"/>
</dbReference>
<reference evidence="10 11" key="1">
    <citation type="journal article" date="2014" name="Int. J. Syst. Evol. Microbiol.">
        <title>Solimonas terrae sp. nov., isolated from soil.</title>
        <authorList>
            <person name="Kim S.J."/>
            <person name="Moon J.Y."/>
            <person name="Weon H.Y."/>
            <person name="Ahn J.H."/>
            <person name="Chen W.M."/>
            <person name="Kwon S.W."/>
        </authorList>
    </citation>
    <scope>NUCLEOTIDE SEQUENCE [LARGE SCALE GENOMIC DNA]</scope>
    <source>
        <strain evidence="10 11">KIS83-12</strain>
    </source>
</reference>
<comment type="subcellular location">
    <subcellularLocation>
        <location evidence="2">Cell membrane</location>
        <topology evidence="2">Multi-pass membrane protein</topology>
    </subcellularLocation>
</comment>
<evidence type="ECO:0000256" key="1">
    <source>
        <dbReference type="ARBA" id="ARBA00002265"/>
    </source>
</evidence>
<feature type="transmembrane region" description="Helical" evidence="9">
    <location>
        <begin position="329"/>
        <end position="348"/>
    </location>
</feature>
<proteinExistence type="inferred from homology"/>
<evidence type="ECO:0000256" key="3">
    <source>
        <dbReference type="ARBA" id="ARBA00007725"/>
    </source>
</evidence>
<dbReference type="InterPro" id="IPR005495">
    <property type="entry name" value="LptG/LptF_permease"/>
</dbReference>
<dbReference type="RefSeq" id="WP_166251180.1">
    <property type="nucleotide sequence ID" value="NZ_JAAMOW010000001.1"/>
</dbReference>
<evidence type="ECO:0000256" key="9">
    <source>
        <dbReference type="SAM" id="Phobius"/>
    </source>
</evidence>
<dbReference type="GO" id="GO:0043190">
    <property type="term" value="C:ATP-binding cassette (ABC) transporter complex"/>
    <property type="evidence" value="ECO:0007669"/>
    <property type="project" value="InterPro"/>
</dbReference>
<evidence type="ECO:0000313" key="10">
    <source>
        <dbReference type="EMBL" id="NGY03621.1"/>
    </source>
</evidence>
<dbReference type="PANTHER" id="PTHR33529">
    <property type="entry name" value="SLR0882 PROTEIN-RELATED"/>
    <property type="match status" value="1"/>
</dbReference>
<accession>A0A6M2BN16</accession>
<dbReference type="NCBIfam" id="TIGR04408">
    <property type="entry name" value="LptG_lptG"/>
    <property type="match status" value="1"/>
</dbReference>
<feature type="transmembrane region" description="Helical" evidence="9">
    <location>
        <begin position="50"/>
        <end position="80"/>
    </location>
</feature>
<evidence type="ECO:0000256" key="7">
    <source>
        <dbReference type="ARBA" id="ARBA00023136"/>
    </source>
</evidence>
<dbReference type="GO" id="GO:0015920">
    <property type="term" value="P:lipopolysaccharide transport"/>
    <property type="evidence" value="ECO:0007669"/>
    <property type="project" value="TreeGrafter"/>
</dbReference>
<keyword evidence="7 9" id="KW-0472">Membrane</keyword>
<dbReference type="AlphaFoldDB" id="A0A6M2BN16"/>
<keyword evidence="11" id="KW-1185">Reference proteome</keyword>
<evidence type="ECO:0000256" key="2">
    <source>
        <dbReference type="ARBA" id="ARBA00004651"/>
    </source>
</evidence>
<feature type="transmembrane region" description="Helical" evidence="9">
    <location>
        <begin position="12"/>
        <end position="30"/>
    </location>
</feature>
<keyword evidence="6 9" id="KW-1133">Transmembrane helix</keyword>
<dbReference type="EMBL" id="JAAMOW010000001">
    <property type="protein sequence ID" value="NGY03621.1"/>
    <property type="molecule type" value="Genomic_DNA"/>
</dbReference>
<dbReference type="Proteomes" id="UP000472676">
    <property type="component" value="Unassembled WGS sequence"/>
</dbReference>
<comment type="similarity">
    <text evidence="3">Belongs to the LptF/LptG family.</text>
</comment>
<keyword evidence="5 9" id="KW-0812">Transmembrane</keyword>
<feature type="transmembrane region" description="Helical" evidence="9">
    <location>
        <begin position="273"/>
        <end position="291"/>
    </location>
</feature>
<name>A0A6M2BN16_9GAMM</name>
<comment type="function">
    <text evidence="1">Part of the ABC transporter complex LptBFG involved in the translocation of lipopolysaccharide (LPS) from the inner membrane to the outer membrane.</text>
</comment>
<feature type="transmembrane region" description="Helical" evidence="9">
    <location>
        <begin position="303"/>
        <end position="323"/>
    </location>
</feature>